<dbReference type="Proteomes" id="UP000046392">
    <property type="component" value="Unplaced"/>
</dbReference>
<reference evidence="3" key="1">
    <citation type="submission" date="2017-02" db="UniProtKB">
        <authorList>
            <consortium name="WormBaseParasite"/>
        </authorList>
    </citation>
    <scope>IDENTIFICATION</scope>
</reference>
<dbReference type="AlphaFoldDB" id="A0A0N5BCE2"/>
<dbReference type="WBParaSite" id="SPAL_0000369100.1">
    <property type="protein sequence ID" value="SPAL_0000369100.1"/>
    <property type="gene ID" value="SPAL_0000369100"/>
</dbReference>
<evidence type="ECO:0000256" key="1">
    <source>
        <dbReference type="SAM" id="SignalP"/>
    </source>
</evidence>
<name>A0A0N5BCE2_STREA</name>
<evidence type="ECO:0000313" key="3">
    <source>
        <dbReference type="WBParaSite" id="SPAL_0000369100.1"/>
    </source>
</evidence>
<feature type="signal peptide" evidence="1">
    <location>
        <begin position="1"/>
        <end position="19"/>
    </location>
</feature>
<keyword evidence="2" id="KW-1185">Reference proteome</keyword>
<feature type="chain" id="PRO_5005894150" evidence="1">
    <location>
        <begin position="20"/>
        <end position="140"/>
    </location>
</feature>
<protein>
    <submittedName>
        <fullName evidence="3">Uncharacterized protein</fullName>
    </submittedName>
</protein>
<keyword evidence="1" id="KW-0732">Signal</keyword>
<proteinExistence type="predicted"/>
<accession>A0A0N5BCE2</accession>
<sequence>MFLKIFTAFTIILISKTYGNLDNQQGLYVIVDGYPWWNDGNVNNVNAVLANAGTKLSSNENIQNHSSIYLTGYVSTKNPLDGLTVTFNYNLEGQVKELIKKIPDSCIDSESKAEKRSSETVDSKDQDYNCHLGDVRLDGN</sequence>
<organism evidence="2 3">
    <name type="scientific">Strongyloides papillosus</name>
    <name type="common">Intestinal threadworm</name>
    <dbReference type="NCBI Taxonomy" id="174720"/>
    <lineage>
        <taxon>Eukaryota</taxon>
        <taxon>Metazoa</taxon>
        <taxon>Ecdysozoa</taxon>
        <taxon>Nematoda</taxon>
        <taxon>Chromadorea</taxon>
        <taxon>Rhabditida</taxon>
        <taxon>Tylenchina</taxon>
        <taxon>Panagrolaimomorpha</taxon>
        <taxon>Strongyloidoidea</taxon>
        <taxon>Strongyloididae</taxon>
        <taxon>Strongyloides</taxon>
    </lineage>
</organism>
<evidence type="ECO:0000313" key="2">
    <source>
        <dbReference type="Proteomes" id="UP000046392"/>
    </source>
</evidence>